<comment type="caution">
    <text evidence="13">The sequence shown here is derived from an EMBL/GenBank/DDBJ whole genome shotgun (WGS) entry which is preliminary data.</text>
</comment>
<evidence type="ECO:0000256" key="9">
    <source>
        <dbReference type="RuleBase" id="RU003794"/>
    </source>
</evidence>
<keyword evidence="9" id="KW-0808">Transferase</keyword>
<protein>
    <recommendedName>
        <fullName evidence="9">Prepilin leader peptidase/N-methyltransferase</fullName>
        <ecNumber evidence="9">2.1.1.-</ecNumber>
        <ecNumber evidence="9">3.4.23.43</ecNumber>
    </recommendedName>
</protein>
<keyword evidence="9" id="KW-0511">Multifunctional enzyme</keyword>
<feature type="transmembrane region" description="Helical" evidence="10">
    <location>
        <begin position="125"/>
        <end position="143"/>
    </location>
</feature>
<dbReference type="InterPro" id="IPR050882">
    <property type="entry name" value="Prepilin_peptidase/N-MTase"/>
</dbReference>
<keyword evidence="5 9" id="KW-0812">Transmembrane</keyword>
<reference evidence="14" key="1">
    <citation type="submission" date="2017-09" db="EMBL/GenBank/DDBJ databases">
        <title>Depth-based differentiation of microbial function through sediment-hosted aquifers and enrichment of novel symbionts in the deep terrestrial subsurface.</title>
        <authorList>
            <person name="Probst A.J."/>
            <person name="Ladd B."/>
            <person name="Jarett J.K."/>
            <person name="Geller-Mcgrath D.E."/>
            <person name="Sieber C.M.K."/>
            <person name="Emerson J.B."/>
            <person name="Anantharaman K."/>
            <person name="Thomas B.C."/>
            <person name="Malmstrom R."/>
            <person name="Stieglmeier M."/>
            <person name="Klingl A."/>
            <person name="Woyke T."/>
            <person name="Ryan C.M."/>
            <person name="Banfield J.F."/>
        </authorList>
    </citation>
    <scope>NUCLEOTIDE SEQUENCE [LARGE SCALE GENOMIC DNA]</scope>
</reference>
<evidence type="ECO:0000256" key="6">
    <source>
        <dbReference type="ARBA" id="ARBA00022989"/>
    </source>
</evidence>
<evidence type="ECO:0000256" key="2">
    <source>
        <dbReference type="ARBA" id="ARBA00005801"/>
    </source>
</evidence>
<dbReference type="EMBL" id="PFEN01000013">
    <property type="protein sequence ID" value="PJE69676.1"/>
    <property type="molecule type" value="Genomic_DNA"/>
</dbReference>
<evidence type="ECO:0000256" key="1">
    <source>
        <dbReference type="ARBA" id="ARBA00004429"/>
    </source>
</evidence>
<evidence type="ECO:0000256" key="4">
    <source>
        <dbReference type="ARBA" id="ARBA00022519"/>
    </source>
</evidence>
<keyword evidence="9" id="KW-0378">Hydrolase</keyword>
<dbReference type="GO" id="GO:0006465">
    <property type="term" value="P:signal peptide processing"/>
    <property type="evidence" value="ECO:0007669"/>
    <property type="project" value="TreeGrafter"/>
</dbReference>
<dbReference type="Proteomes" id="UP000236946">
    <property type="component" value="Unassembled WGS sequence"/>
</dbReference>
<feature type="transmembrane region" description="Helical" evidence="10">
    <location>
        <begin position="99"/>
        <end position="118"/>
    </location>
</feature>
<dbReference type="GO" id="GO:0004190">
    <property type="term" value="F:aspartic-type endopeptidase activity"/>
    <property type="evidence" value="ECO:0007669"/>
    <property type="project" value="UniProtKB-EC"/>
</dbReference>
<dbReference type="Pfam" id="PF01478">
    <property type="entry name" value="Peptidase_A24"/>
    <property type="match status" value="1"/>
</dbReference>
<keyword evidence="9" id="KW-0489">Methyltransferase</keyword>
<dbReference type="PRINTS" id="PR00864">
    <property type="entry name" value="PREPILNPTASE"/>
</dbReference>
<keyword evidence="6 10" id="KW-1133">Transmembrane helix</keyword>
<dbReference type="InterPro" id="IPR014032">
    <property type="entry name" value="Peptidase_A24A_bac"/>
</dbReference>
<evidence type="ECO:0000256" key="7">
    <source>
        <dbReference type="ARBA" id="ARBA00023136"/>
    </source>
</evidence>
<feature type="domain" description="Prepilin type IV endopeptidase peptidase" evidence="11">
    <location>
        <begin position="107"/>
        <end position="221"/>
    </location>
</feature>
<feature type="transmembrane region" description="Helical" evidence="10">
    <location>
        <begin position="5"/>
        <end position="23"/>
    </location>
</feature>
<feature type="transmembrane region" description="Helical" evidence="10">
    <location>
        <begin position="163"/>
        <end position="180"/>
    </location>
</feature>
<name>A0A2H9T1P3_9BACT</name>
<keyword evidence="3" id="KW-1003">Cell membrane</keyword>
<keyword evidence="7 10" id="KW-0472">Membrane</keyword>
<feature type="domain" description="Prepilin peptidase A24 N-terminal" evidence="12">
    <location>
        <begin position="7"/>
        <end position="87"/>
    </location>
</feature>
<organism evidence="13 14">
    <name type="scientific">Candidatus Staskawiczbacteria bacterium CG10_big_fil_rev_8_21_14_0_10_38_10</name>
    <dbReference type="NCBI Taxonomy" id="1974891"/>
    <lineage>
        <taxon>Bacteria</taxon>
        <taxon>Candidatus Staskawicziibacteriota</taxon>
    </lineage>
</organism>
<proteinExistence type="inferred from homology"/>
<dbReference type="InterPro" id="IPR010627">
    <property type="entry name" value="Prepilin_pept_A24_N"/>
</dbReference>
<dbReference type="Pfam" id="PF06750">
    <property type="entry name" value="A24_N_bact"/>
    <property type="match status" value="1"/>
</dbReference>
<sequence>MGLIIFIIGLFVGSFLNCIIYRLPYNESFLRGRSYCPKCKHKLAFYDLVPLFSFLILKGKCRYCKEKISIQYPLIELTTGIIFFSLFKFYFSFSNPYNLLNLFFLSIFSCFLIIIFAYDSKHYIIPDKITYPAIVIALFYNLFLDATSQNLKLVQLNNSVDGIIAAAISSLFLLSLFLFSRGRWLGFGDVKLAIFMGLFLGFPEILVALFLAYFIGAIIGVGLIILKKKGLKSEIPFGPFLVTGTFLALFFGSNLVNWYLGFLK</sequence>
<evidence type="ECO:0000313" key="14">
    <source>
        <dbReference type="Proteomes" id="UP000236946"/>
    </source>
</evidence>
<evidence type="ECO:0000256" key="3">
    <source>
        <dbReference type="ARBA" id="ARBA00022475"/>
    </source>
</evidence>
<dbReference type="AlphaFoldDB" id="A0A2H9T1P3"/>
<keyword evidence="4" id="KW-0997">Cell inner membrane</keyword>
<dbReference type="EC" id="2.1.1.-" evidence="9"/>
<keyword evidence="9" id="KW-0645">Protease</keyword>
<evidence type="ECO:0000256" key="5">
    <source>
        <dbReference type="ARBA" id="ARBA00022692"/>
    </source>
</evidence>
<dbReference type="GO" id="GO:0005886">
    <property type="term" value="C:plasma membrane"/>
    <property type="evidence" value="ECO:0007669"/>
    <property type="project" value="UniProtKB-SubCell"/>
</dbReference>
<comment type="similarity">
    <text evidence="2 8">Belongs to the peptidase A24 family.</text>
</comment>
<evidence type="ECO:0000256" key="10">
    <source>
        <dbReference type="SAM" id="Phobius"/>
    </source>
</evidence>
<evidence type="ECO:0000313" key="13">
    <source>
        <dbReference type="EMBL" id="PJE69676.1"/>
    </source>
</evidence>
<dbReference type="PANTHER" id="PTHR30487">
    <property type="entry name" value="TYPE 4 PREPILIN-LIKE PROTEINS LEADER PEPTIDE-PROCESSING ENZYME"/>
    <property type="match status" value="1"/>
</dbReference>
<feature type="transmembrane region" description="Helical" evidence="10">
    <location>
        <begin position="192"/>
        <end position="225"/>
    </location>
</feature>
<evidence type="ECO:0000259" key="12">
    <source>
        <dbReference type="Pfam" id="PF06750"/>
    </source>
</evidence>
<dbReference type="PANTHER" id="PTHR30487:SF0">
    <property type="entry name" value="PREPILIN LEADER PEPTIDASE_N-METHYLTRANSFERASE-RELATED"/>
    <property type="match status" value="1"/>
</dbReference>
<dbReference type="GO" id="GO:0032259">
    <property type="term" value="P:methylation"/>
    <property type="evidence" value="ECO:0007669"/>
    <property type="project" value="UniProtKB-KW"/>
</dbReference>
<comment type="catalytic activity">
    <reaction evidence="9">
        <text>Typically cleaves a -Gly-|-Phe- bond to release an N-terminal, basic peptide of 5-8 residues from type IV prepilin, and then N-methylates the new N-terminal amino group, the methyl donor being S-adenosyl-L-methionine.</text>
        <dbReference type="EC" id="3.4.23.43"/>
    </reaction>
</comment>
<evidence type="ECO:0000256" key="8">
    <source>
        <dbReference type="RuleBase" id="RU003793"/>
    </source>
</evidence>
<comment type="subcellular location">
    <subcellularLocation>
        <location evidence="1">Cell inner membrane</location>
        <topology evidence="1">Multi-pass membrane protein</topology>
    </subcellularLocation>
    <subcellularLocation>
        <location evidence="9">Cell membrane</location>
        <topology evidence="9">Multi-pass membrane protein</topology>
    </subcellularLocation>
</comment>
<gene>
    <name evidence="13" type="ORF">COU98_00675</name>
</gene>
<dbReference type="InterPro" id="IPR000045">
    <property type="entry name" value="Prepilin_IV_endopep_pep"/>
</dbReference>
<dbReference type="EC" id="3.4.23.43" evidence="9"/>
<dbReference type="Gene3D" id="1.20.120.1220">
    <property type="match status" value="1"/>
</dbReference>
<accession>A0A2H9T1P3</accession>
<comment type="function">
    <text evidence="9">Plays an essential role in type IV pili and type II pseudopili formation by proteolytically removing the leader sequence from substrate proteins and subsequently monomethylating the alpha-amino group of the newly exposed N-terminal phenylalanine.</text>
</comment>
<feature type="transmembrane region" description="Helical" evidence="10">
    <location>
        <begin position="237"/>
        <end position="260"/>
    </location>
</feature>
<feature type="transmembrane region" description="Helical" evidence="10">
    <location>
        <begin position="73"/>
        <end position="93"/>
    </location>
</feature>
<dbReference type="GO" id="GO:0008168">
    <property type="term" value="F:methyltransferase activity"/>
    <property type="evidence" value="ECO:0007669"/>
    <property type="project" value="UniProtKB-KW"/>
</dbReference>
<evidence type="ECO:0000259" key="11">
    <source>
        <dbReference type="Pfam" id="PF01478"/>
    </source>
</evidence>